<dbReference type="EMBL" id="AP005696">
    <property type="protein sequence ID" value="BAD19987.1"/>
    <property type="molecule type" value="Genomic_DNA"/>
</dbReference>
<reference evidence="2" key="2">
    <citation type="submission" date="2002-09" db="EMBL/GenBank/DDBJ databases">
        <title>Oryza sativa nipponbare(GA3) genomic DNA, chromosome 2, BAC clone:OSJNBa0063K04.</title>
        <authorList>
            <person name="Sasaki T."/>
            <person name="Matsumoto T."/>
            <person name="Katayose Y."/>
        </authorList>
    </citation>
    <scope>NUCLEOTIDE SEQUENCE</scope>
</reference>
<evidence type="ECO:0000313" key="3">
    <source>
        <dbReference type="Proteomes" id="UP000000763"/>
    </source>
</evidence>
<dbReference type="Proteomes" id="UP000000763">
    <property type="component" value="Chromosome 2"/>
</dbReference>
<proteinExistence type="predicted"/>
<name>Q6K3B4_ORYSJ</name>
<reference evidence="3" key="3">
    <citation type="journal article" date="2005" name="Nature">
        <title>The map-based sequence of the rice genome.</title>
        <authorList>
            <consortium name="International rice genome sequencing project (IRGSP)"/>
            <person name="Matsumoto T."/>
            <person name="Wu J."/>
            <person name="Kanamori H."/>
            <person name="Katayose Y."/>
            <person name="Fujisawa M."/>
            <person name="Namiki N."/>
            <person name="Mizuno H."/>
            <person name="Yamamoto K."/>
            <person name="Antonio B.A."/>
            <person name="Baba T."/>
            <person name="Sakata K."/>
            <person name="Nagamura Y."/>
            <person name="Aoki H."/>
            <person name="Arikawa K."/>
            <person name="Arita K."/>
            <person name="Bito T."/>
            <person name="Chiden Y."/>
            <person name="Fujitsuka N."/>
            <person name="Fukunaka R."/>
            <person name="Hamada M."/>
            <person name="Harada C."/>
            <person name="Hayashi A."/>
            <person name="Hijishita S."/>
            <person name="Honda M."/>
            <person name="Hosokawa S."/>
            <person name="Ichikawa Y."/>
            <person name="Idonuma A."/>
            <person name="Iijima M."/>
            <person name="Ikeda M."/>
            <person name="Ikeno M."/>
            <person name="Ito K."/>
            <person name="Ito S."/>
            <person name="Ito T."/>
            <person name="Ito Y."/>
            <person name="Ito Y."/>
            <person name="Iwabuchi A."/>
            <person name="Kamiya K."/>
            <person name="Karasawa W."/>
            <person name="Kurita K."/>
            <person name="Katagiri S."/>
            <person name="Kikuta A."/>
            <person name="Kobayashi H."/>
            <person name="Kobayashi N."/>
            <person name="Machita K."/>
            <person name="Maehara T."/>
            <person name="Masukawa M."/>
            <person name="Mizubayashi T."/>
            <person name="Mukai Y."/>
            <person name="Nagasaki H."/>
            <person name="Nagata Y."/>
            <person name="Naito S."/>
            <person name="Nakashima M."/>
            <person name="Nakama Y."/>
            <person name="Nakamichi Y."/>
            <person name="Nakamura M."/>
            <person name="Meguro A."/>
            <person name="Negishi M."/>
            <person name="Ohta I."/>
            <person name="Ohta T."/>
            <person name="Okamoto M."/>
            <person name="Ono N."/>
            <person name="Saji S."/>
            <person name="Sakaguchi M."/>
            <person name="Sakai K."/>
            <person name="Shibata M."/>
            <person name="Shimokawa T."/>
            <person name="Song J."/>
            <person name="Takazaki Y."/>
            <person name="Terasawa K."/>
            <person name="Tsugane M."/>
            <person name="Tsuji K."/>
            <person name="Ueda S."/>
            <person name="Waki K."/>
            <person name="Yamagata H."/>
            <person name="Yamamoto M."/>
            <person name="Yamamoto S."/>
            <person name="Yamane H."/>
            <person name="Yoshiki S."/>
            <person name="Yoshihara R."/>
            <person name="Yukawa K."/>
            <person name="Zhong H."/>
            <person name="Yano M."/>
            <person name="Yuan Q."/>
            <person name="Ouyang S."/>
            <person name="Liu J."/>
            <person name="Jones K.M."/>
            <person name="Gansberger K."/>
            <person name="Moffat K."/>
            <person name="Hill J."/>
            <person name="Bera J."/>
            <person name="Fadrosh D."/>
            <person name="Jin S."/>
            <person name="Johri S."/>
            <person name="Kim M."/>
            <person name="Overton L."/>
            <person name="Reardon M."/>
            <person name="Tsitrin T."/>
            <person name="Vuong H."/>
            <person name="Weaver B."/>
            <person name="Ciecko A."/>
            <person name="Tallon L."/>
            <person name="Jackson J."/>
            <person name="Pai G."/>
            <person name="Aken S.V."/>
            <person name="Utterback T."/>
            <person name="Reidmuller S."/>
            <person name="Feldblyum T."/>
            <person name="Hsiao J."/>
            <person name="Zismann V."/>
            <person name="Iobst S."/>
            <person name="de Vazeille A.R."/>
            <person name="Buell C.R."/>
            <person name="Ying K."/>
            <person name="Li Y."/>
            <person name="Lu T."/>
            <person name="Huang Y."/>
            <person name="Zhao Q."/>
            <person name="Feng Q."/>
            <person name="Zhang L."/>
            <person name="Zhu J."/>
            <person name="Weng Q."/>
            <person name="Mu J."/>
            <person name="Lu Y."/>
            <person name="Fan D."/>
            <person name="Liu Y."/>
            <person name="Guan J."/>
            <person name="Zhang Y."/>
            <person name="Yu S."/>
            <person name="Liu X."/>
            <person name="Zhang Y."/>
            <person name="Hong G."/>
            <person name="Han B."/>
            <person name="Choisne N."/>
            <person name="Demange N."/>
            <person name="Orjeda G."/>
            <person name="Samain S."/>
            <person name="Cattolico L."/>
            <person name="Pelletier E."/>
            <person name="Couloux A."/>
            <person name="Segurens B."/>
            <person name="Wincker P."/>
            <person name="D'Hont A."/>
            <person name="Scarpelli C."/>
            <person name="Weissenbach J."/>
            <person name="Salanoubat M."/>
            <person name="Quetier F."/>
            <person name="Yu Y."/>
            <person name="Kim H.R."/>
            <person name="Rambo T."/>
            <person name="Currie J."/>
            <person name="Collura K."/>
            <person name="Luo M."/>
            <person name="Yang T."/>
            <person name="Ammiraju J.S.S."/>
            <person name="Engler F."/>
            <person name="Soderlund C."/>
            <person name="Wing R.A."/>
            <person name="Palmer L.E."/>
            <person name="de la Bastide M."/>
            <person name="Spiegel L."/>
            <person name="Nascimento L."/>
            <person name="Zutavern T."/>
            <person name="O'Shaughnessy A."/>
            <person name="Dike S."/>
            <person name="Dedhia N."/>
            <person name="Preston R."/>
            <person name="Balija V."/>
            <person name="McCombie W.R."/>
            <person name="Chow T."/>
            <person name="Chen H."/>
            <person name="Chung M."/>
            <person name="Chen C."/>
            <person name="Shaw J."/>
            <person name="Wu H."/>
            <person name="Hsiao K."/>
            <person name="Chao Y."/>
            <person name="Chu M."/>
            <person name="Cheng C."/>
            <person name="Hour A."/>
            <person name="Lee P."/>
            <person name="Lin S."/>
            <person name="Lin Y."/>
            <person name="Liou J."/>
            <person name="Liu S."/>
            <person name="Hsing Y."/>
            <person name="Raghuvanshi S."/>
            <person name="Mohanty A."/>
            <person name="Bharti A.K."/>
            <person name="Gaur A."/>
            <person name="Gupta V."/>
            <person name="Kumar D."/>
            <person name="Ravi V."/>
            <person name="Vij S."/>
            <person name="Kapur A."/>
            <person name="Khurana P."/>
            <person name="Khurana P."/>
            <person name="Khurana J.P."/>
            <person name="Tyagi A.K."/>
            <person name="Gaikwad K."/>
            <person name="Singh A."/>
            <person name="Dalal V."/>
            <person name="Srivastava S."/>
            <person name="Dixit A."/>
            <person name="Pal A.K."/>
            <person name="Ghazi I.A."/>
            <person name="Yadav M."/>
            <person name="Pandit A."/>
            <person name="Bhargava A."/>
            <person name="Sureshbabu K."/>
            <person name="Batra K."/>
            <person name="Sharma T.R."/>
            <person name="Mohapatra T."/>
            <person name="Singh N.K."/>
            <person name="Messing J."/>
            <person name="Nelson A.B."/>
            <person name="Fuks G."/>
            <person name="Kavchok S."/>
            <person name="Keizer G."/>
            <person name="Linton E."/>
            <person name="Llaca V."/>
            <person name="Song R."/>
            <person name="Tanyolac B."/>
            <person name="Young S."/>
            <person name="Ho-Il K."/>
            <person name="Hahn J.H."/>
            <person name="Sangsakoo G."/>
            <person name="Vanavichit A."/>
            <person name="de Mattos Luiz.A.T."/>
            <person name="Zimmer P.D."/>
            <person name="Malone G."/>
            <person name="Dellagostin O."/>
            <person name="de Oliveira A.C."/>
            <person name="Bevan M."/>
            <person name="Bancroft I."/>
            <person name="Minx P."/>
            <person name="Cordum H."/>
            <person name="Wilson R."/>
            <person name="Cheng Z."/>
            <person name="Jin W."/>
            <person name="Jiang J."/>
            <person name="Leong S.A."/>
            <person name="Iwama H."/>
            <person name="Gojobori T."/>
            <person name="Itoh T."/>
            <person name="Niimura Y."/>
            <person name="Fujii Y."/>
            <person name="Habara T."/>
            <person name="Sakai H."/>
            <person name="Sato Y."/>
            <person name="Wilson G."/>
            <person name="Kumar K."/>
            <person name="McCouch S."/>
            <person name="Juretic N."/>
            <person name="Hoen D."/>
            <person name="Wright S."/>
            <person name="Bruskiewich R."/>
            <person name="Bureau T."/>
            <person name="Miyao A."/>
            <person name="Hirochika H."/>
            <person name="Nishikawa T."/>
            <person name="Kadowaki K."/>
            <person name="Sugiura M."/>
            <person name="Burr B."/>
            <person name="Sasaki T."/>
        </authorList>
    </citation>
    <scope>NUCLEOTIDE SEQUENCE [LARGE SCALE GENOMIC DNA]</scope>
    <source>
        <strain evidence="3">cv. Nipponbare</strain>
    </source>
</reference>
<dbReference type="EMBL" id="AP005608">
    <property type="protein sequence ID" value="BAD19924.1"/>
    <property type="molecule type" value="Genomic_DNA"/>
</dbReference>
<reference evidence="3" key="4">
    <citation type="journal article" date="2008" name="Nucleic Acids Res.">
        <title>The rice annotation project database (RAP-DB): 2008 update.</title>
        <authorList>
            <consortium name="The rice annotation project (RAP)"/>
        </authorList>
    </citation>
    <scope>GENOME REANNOTATION</scope>
    <source>
        <strain evidence="3">cv. Nipponbare</strain>
    </source>
</reference>
<protein>
    <submittedName>
        <fullName evidence="2">Uncharacterized protein</fullName>
    </submittedName>
</protein>
<organism evidence="2 3">
    <name type="scientific">Oryza sativa subsp. japonica</name>
    <name type="common">Rice</name>
    <dbReference type="NCBI Taxonomy" id="39947"/>
    <lineage>
        <taxon>Eukaryota</taxon>
        <taxon>Viridiplantae</taxon>
        <taxon>Streptophyta</taxon>
        <taxon>Embryophyta</taxon>
        <taxon>Tracheophyta</taxon>
        <taxon>Spermatophyta</taxon>
        <taxon>Magnoliopsida</taxon>
        <taxon>Liliopsida</taxon>
        <taxon>Poales</taxon>
        <taxon>Poaceae</taxon>
        <taxon>BOP clade</taxon>
        <taxon>Oryzoideae</taxon>
        <taxon>Oryzeae</taxon>
        <taxon>Oryzinae</taxon>
        <taxon>Oryza</taxon>
        <taxon>Oryza sativa</taxon>
    </lineage>
</organism>
<gene>
    <name evidence="1" type="ORF">OSJNBa0008C07.26</name>
    <name evidence="2" type="ORF">OSJNBa0063K04.2</name>
</gene>
<evidence type="ECO:0000313" key="2">
    <source>
        <dbReference type="EMBL" id="BAD19987.1"/>
    </source>
</evidence>
<evidence type="ECO:0000313" key="1">
    <source>
        <dbReference type="EMBL" id="BAD19924.1"/>
    </source>
</evidence>
<sequence length="224" mass="24771">MEKRMLSRQQRRRPLYCLTTSMFAVISCRGRPCSTLAGLLLMRPPPTSFSRRPLLTSSSHCRPRPHAALDVLRRPWTCITHVPPPVASHVVDRGHCRQFSDQIWQETPDLVTPPLRLHGGHPQAPTRVPLGGEERHGFLVACLGGNEVEVGGDDGQIVVHGKKIENEGHLYPFGHRLPLISDIPDPPKPTVTMAIEGGLAITLDHIICDGRKPSPLTDMALVRD</sequence>
<accession>Q6K3B4</accession>
<reference evidence="1" key="1">
    <citation type="submission" date="2002-08" db="EMBL/GenBank/DDBJ databases">
        <title>Oryza sativa nipponbare(GA3) genomic DNA, chromosome 2, BAC clone:OSJNBa0008C07.</title>
        <authorList>
            <person name="Sasaki T."/>
            <person name="Matsumoto T."/>
            <person name="Katayose Y."/>
        </authorList>
    </citation>
    <scope>NUCLEOTIDE SEQUENCE</scope>
</reference>
<dbReference type="AlphaFoldDB" id="Q6K3B4"/>
<dbReference type="PROSITE" id="PS51257">
    <property type="entry name" value="PROKAR_LIPOPROTEIN"/>
    <property type="match status" value="1"/>
</dbReference>